<keyword evidence="2" id="KW-1185">Reference proteome</keyword>
<proteinExistence type="predicted"/>
<dbReference type="AlphaFoldDB" id="A0A3M7RAK5"/>
<gene>
    <name evidence="1" type="ORF">BpHYR1_035587</name>
</gene>
<dbReference type="EMBL" id="REGN01003885">
    <property type="protein sequence ID" value="RNA20265.1"/>
    <property type="molecule type" value="Genomic_DNA"/>
</dbReference>
<sequence length="65" mass="7600">MGLPNQHTKKSNQNLSVFHTLEKCVILTLNKILPEKEFVIKLKQAKLPLEKHDYLFFDGFLKNFA</sequence>
<reference evidence="1 2" key="1">
    <citation type="journal article" date="2018" name="Sci. Rep.">
        <title>Genomic signatures of local adaptation to the degree of environmental predictability in rotifers.</title>
        <authorList>
            <person name="Franch-Gras L."/>
            <person name="Hahn C."/>
            <person name="Garcia-Roger E.M."/>
            <person name="Carmona M.J."/>
            <person name="Serra M."/>
            <person name="Gomez A."/>
        </authorList>
    </citation>
    <scope>NUCLEOTIDE SEQUENCE [LARGE SCALE GENOMIC DNA]</scope>
    <source>
        <strain evidence="1">HYR1</strain>
    </source>
</reference>
<evidence type="ECO:0000313" key="2">
    <source>
        <dbReference type="Proteomes" id="UP000276133"/>
    </source>
</evidence>
<accession>A0A3M7RAK5</accession>
<dbReference type="Proteomes" id="UP000276133">
    <property type="component" value="Unassembled WGS sequence"/>
</dbReference>
<organism evidence="1 2">
    <name type="scientific">Brachionus plicatilis</name>
    <name type="common">Marine rotifer</name>
    <name type="synonym">Brachionus muelleri</name>
    <dbReference type="NCBI Taxonomy" id="10195"/>
    <lineage>
        <taxon>Eukaryota</taxon>
        <taxon>Metazoa</taxon>
        <taxon>Spiralia</taxon>
        <taxon>Gnathifera</taxon>
        <taxon>Rotifera</taxon>
        <taxon>Eurotatoria</taxon>
        <taxon>Monogononta</taxon>
        <taxon>Pseudotrocha</taxon>
        <taxon>Ploima</taxon>
        <taxon>Brachionidae</taxon>
        <taxon>Brachionus</taxon>
    </lineage>
</organism>
<protein>
    <submittedName>
        <fullName evidence="1">Uncharacterized protein</fullName>
    </submittedName>
</protein>
<name>A0A3M7RAK5_BRAPC</name>
<evidence type="ECO:0000313" key="1">
    <source>
        <dbReference type="EMBL" id="RNA20265.1"/>
    </source>
</evidence>
<comment type="caution">
    <text evidence="1">The sequence shown here is derived from an EMBL/GenBank/DDBJ whole genome shotgun (WGS) entry which is preliminary data.</text>
</comment>